<reference evidence="6 7" key="1">
    <citation type="submission" date="2017-05" db="EMBL/GenBank/DDBJ databases">
        <authorList>
            <person name="Varghese N."/>
            <person name="Submissions S."/>
        </authorList>
    </citation>
    <scope>NUCLEOTIDE SEQUENCE [LARGE SCALE GENOMIC DNA]</scope>
    <source>
        <strain evidence="6 7">DSM 100094</strain>
    </source>
</reference>
<sequence>MRMRQLQCFVVLAEELSFTRAAQRLNMSQPPLSTQIQTLERDLAAQLILRTSRKVTLTRAGEAFLGHARSILDQYERATQEIAAIQQGQAGMLEIGATGSILRGGLSDLLSRFAVRNPGITLRVTEQPPSVQITEVISHRTDVSFNRSIPRNRDLTHEFAWCEEMVALLPQDHPLATQDAISIADLRDDDHVLLRPDSSDFATYVLSRIIDAGYQPKVSQQVVDAQSIPSLIASGFGVSIVPAGIARLTAGPLAFLPIRPDPPMAQVYMVYRRDEQGSALQAFLAHVRAERHEVSA</sequence>
<accession>A0A521BVT0</accession>
<evidence type="ECO:0000256" key="4">
    <source>
        <dbReference type="ARBA" id="ARBA00023163"/>
    </source>
</evidence>
<evidence type="ECO:0000313" key="6">
    <source>
        <dbReference type="EMBL" id="SMO51278.1"/>
    </source>
</evidence>
<dbReference type="AlphaFoldDB" id="A0A521BVT0"/>
<dbReference type="FunFam" id="1.10.10.10:FF:000001">
    <property type="entry name" value="LysR family transcriptional regulator"/>
    <property type="match status" value="1"/>
</dbReference>
<dbReference type="SUPFAM" id="SSF53850">
    <property type="entry name" value="Periplasmic binding protein-like II"/>
    <property type="match status" value="1"/>
</dbReference>
<dbReference type="InterPro" id="IPR005119">
    <property type="entry name" value="LysR_subst-bd"/>
</dbReference>
<dbReference type="EMBL" id="FXTK01000003">
    <property type="protein sequence ID" value="SMO51278.1"/>
    <property type="molecule type" value="Genomic_DNA"/>
</dbReference>
<name>A0A521BVT0_9RHOB</name>
<organism evidence="6 7">
    <name type="scientific">Paracoccus laeviglucosivorans</name>
    <dbReference type="NCBI Taxonomy" id="1197861"/>
    <lineage>
        <taxon>Bacteria</taxon>
        <taxon>Pseudomonadati</taxon>
        <taxon>Pseudomonadota</taxon>
        <taxon>Alphaproteobacteria</taxon>
        <taxon>Rhodobacterales</taxon>
        <taxon>Paracoccaceae</taxon>
        <taxon>Paracoccus</taxon>
    </lineage>
</organism>
<comment type="similarity">
    <text evidence="1">Belongs to the LysR transcriptional regulatory family.</text>
</comment>
<evidence type="ECO:0000313" key="7">
    <source>
        <dbReference type="Proteomes" id="UP000319014"/>
    </source>
</evidence>
<dbReference type="SUPFAM" id="SSF46785">
    <property type="entry name" value="Winged helix' DNA-binding domain"/>
    <property type="match status" value="1"/>
</dbReference>
<protein>
    <submittedName>
        <fullName evidence="6">DNA-binding transcriptional regulator, LysR family</fullName>
    </submittedName>
</protein>
<keyword evidence="3 6" id="KW-0238">DNA-binding</keyword>
<keyword evidence="2" id="KW-0805">Transcription regulation</keyword>
<dbReference type="GO" id="GO:0003700">
    <property type="term" value="F:DNA-binding transcription factor activity"/>
    <property type="evidence" value="ECO:0007669"/>
    <property type="project" value="InterPro"/>
</dbReference>
<dbReference type="PROSITE" id="PS50931">
    <property type="entry name" value="HTH_LYSR"/>
    <property type="match status" value="1"/>
</dbReference>
<evidence type="ECO:0000256" key="3">
    <source>
        <dbReference type="ARBA" id="ARBA00023125"/>
    </source>
</evidence>
<evidence type="ECO:0000259" key="5">
    <source>
        <dbReference type="PROSITE" id="PS50931"/>
    </source>
</evidence>
<dbReference type="PANTHER" id="PTHR30346:SF0">
    <property type="entry name" value="HCA OPERON TRANSCRIPTIONAL ACTIVATOR HCAR"/>
    <property type="match status" value="1"/>
</dbReference>
<dbReference type="PANTHER" id="PTHR30346">
    <property type="entry name" value="TRANSCRIPTIONAL DUAL REGULATOR HCAR-RELATED"/>
    <property type="match status" value="1"/>
</dbReference>
<dbReference type="RefSeq" id="WP_221930396.1">
    <property type="nucleotide sequence ID" value="NZ_FXTK01000003.1"/>
</dbReference>
<dbReference type="Proteomes" id="UP000319014">
    <property type="component" value="Unassembled WGS sequence"/>
</dbReference>
<dbReference type="InterPro" id="IPR036390">
    <property type="entry name" value="WH_DNA-bd_sf"/>
</dbReference>
<dbReference type="Gene3D" id="1.10.10.10">
    <property type="entry name" value="Winged helix-like DNA-binding domain superfamily/Winged helix DNA-binding domain"/>
    <property type="match status" value="1"/>
</dbReference>
<keyword evidence="7" id="KW-1185">Reference proteome</keyword>
<dbReference type="GO" id="GO:0003677">
    <property type="term" value="F:DNA binding"/>
    <property type="evidence" value="ECO:0007669"/>
    <property type="project" value="UniProtKB-KW"/>
</dbReference>
<gene>
    <name evidence="6" type="ORF">SAMN06265221_103166</name>
</gene>
<dbReference type="Gene3D" id="3.40.190.10">
    <property type="entry name" value="Periplasmic binding protein-like II"/>
    <property type="match status" value="2"/>
</dbReference>
<proteinExistence type="inferred from homology"/>
<evidence type="ECO:0000256" key="2">
    <source>
        <dbReference type="ARBA" id="ARBA00023015"/>
    </source>
</evidence>
<dbReference type="InterPro" id="IPR000847">
    <property type="entry name" value="LysR_HTH_N"/>
</dbReference>
<dbReference type="Pfam" id="PF03466">
    <property type="entry name" value="LysR_substrate"/>
    <property type="match status" value="1"/>
</dbReference>
<keyword evidence="4" id="KW-0804">Transcription</keyword>
<dbReference type="InterPro" id="IPR036388">
    <property type="entry name" value="WH-like_DNA-bd_sf"/>
</dbReference>
<feature type="domain" description="HTH lysR-type" evidence="5">
    <location>
        <begin position="1"/>
        <end position="58"/>
    </location>
</feature>
<dbReference type="PRINTS" id="PR00039">
    <property type="entry name" value="HTHLYSR"/>
</dbReference>
<dbReference type="GO" id="GO:0032993">
    <property type="term" value="C:protein-DNA complex"/>
    <property type="evidence" value="ECO:0007669"/>
    <property type="project" value="TreeGrafter"/>
</dbReference>
<dbReference type="Pfam" id="PF00126">
    <property type="entry name" value="HTH_1"/>
    <property type="match status" value="1"/>
</dbReference>
<evidence type="ECO:0000256" key="1">
    <source>
        <dbReference type="ARBA" id="ARBA00009437"/>
    </source>
</evidence>